<feature type="compositionally biased region" description="Polar residues" evidence="1">
    <location>
        <begin position="194"/>
        <end position="206"/>
    </location>
</feature>
<accession>A0A2Z6RYW7</accession>
<feature type="compositionally biased region" description="Basic and acidic residues" evidence="1">
    <location>
        <begin position="54"/>
        <end position="65"/>
    </location>
</feature>
<keyword evidence="3" id="KW-1185">Reference proteome</keyword>
<sequence>MLEKASKLRQKAKAEREAAKALKSSHSSLDPLVKQFTPPKRDESTGNETLIQPPEKKAKSLDKPNTRKVVKNEASTVITGYQPALNSQAFVRDIIVYDIPAKWDNFTIINALFDWGKVISMTVKRQKKYKTLCVKLEISQLFRNYEKHWIAPLIGFPTKNTNTFFPNDSAKTRSIKKVATSTNNIPLRNKRGAASQQQYSSSTKPGQDSPKADYDNKKSKSKSKRSSASKKMIIAEIT</sequence>
<reference evidence="2 3" key="1">
    <citation type="submission" date="2017-11" db="EMBL/GenBank/DDBJ databases">
        <title>The genome of Rhizophagus clarus HR1 reveals common genetic basis of auxotrophy among arbuscular mycorrhizal fungi.</title>
        <authorList>
            <person name="Kobayashi Y."/>
        </authorList>
    </citation>
    <scope>NUCLEOTIDE SEQUENCE [LARGE SCALE GENOMIC DNA]</scope>
    <source>
        <strain evidence="2 3">HR1</strain>
    </source>
</reference>
<feature type="region of interest" description="Disordered" evidence="1">
    <location>
        <begin position="181"/>
        <end position="238"/>
    </location>
</feature>
<dbReference type="Proteomes" id="UP000247702">
    <property type="component" value="Unassembled WGS sequence"/>
</dbReference>
<dbReference type="EMBL" id="BEXD01004055">
    <property type="protein sequence ID" value="GBC06153.1"/>
    <property type="molecule type" value="Genomic_DNA"/>
</dbReference>
<feature type="compositionally biased region" description="Basic and acidic residues" evidence="1">
    <location>
        <begin position="1"/>
        <end position="20"/>
    </location>
</feature>
<protein>
    <submittedName>
        <fullName evidence="2">Uncharacterized protein</fullName>
    </submittedName>
</protein>
<name>A0A2Z6RYW7_9GLOM</name>
<organism evidence="2 3">
    <name type="scientific">Rhizophagus clarus</name>
    <dbReference type="NCBI Taxonomy" id="94130"/>
    <lineage>
        <taxon>Eukaryota</taxon>
        <taxon>Fungi</taxon>
        <taxon>Fungi incertae sedis</taxon>
        <taxon>Mucoromycota</taxon>
        <taxon>Glomeromycotina</taxon>
        <taxon>Glomeromycetes</taxon>
        <taxon>Glomerales</taxon>
        <taxon>Glomeraceae</taxon>
        <taxon>Rhizophagus</taxon>
    </lineage>
</organism>
<evidence type="ECO:0000313" key="3">
    <source>
        <dbReference type="Proteomes" id="UP000247702"/>
    </source>
</evidence>
<feature type="region of interest" description="Disordered" evidence="1">
    <location>
        <begin position="1"/>
        <end position="66"/>
    </location>
</feature>
<dbReference type="AlphaFoldDB" id="A0A2Z6RYW7"/>
<evidence type="ECO:0000256" key="1">
    <source>
        <dbReference type="SAM" id="MobiDB-lite"/>
    </source>
</evidence>
<evidence type="ECO:0000313" key="2">
    <source>
        <dbReference type="EMBL" id="GBC06153.1"/>
    </source>
</evidence>
<gene>
    <name evidence="2" type="ORF">RclHR1_06660006</name>
</gene>
<feature type="compositionally biased region" description="Basic residues" evidence="1">
    <location>
        <begin position="219"/>
        <end position="228"/>
    </location>
</feature>
<comment type="caution">
    <text evidence="2">The sequence shown here is derived from an EMBL/GenBank/DDBJ whole genome shotgun (WGS) entry which is preliminary data.</text>
</comment>
<proteinExistence type="predicted"/>